<accession>A0AAC8XM43</accession>
<evidence type="ECO:0000313" key="2">
    <source>
        <dbReference type="Proteomes" id="UP000061468"/>
    </source>
</evidence>
<organism evidence="1 2">
    <name type="scientific">Alteromonas mediterranea</name>
    <dbReference type="NCBI Taxonomy" id="314275"/>
    <lineage>
        <taxon>Bacteria</taxon>
        <taxon>Pseudomonadati</taxon>
        <taxon>Pseudomonadota</taxon>
        <taxon>Gammaproteobacteria</taxon>
        <taxon>Alteromonadales</taxon>
        <taxon>Alteromonadaceae</taxon>
        <taxon>Alteromonas/Salinimonas group</taxon>
        <taxon>Alteromonas</taxon>
    </lineage>
</organism>
<evidence type="ECO:0000313" key="1">
    <source>
        <dbReference type="EMBL" id="AMJ79935.1"/>
    </source>
</evidence>
<dbReference type="Pfam" id="PF13469">
    <property type="entry name" value="Sulfotransfer_3"/>
    <property type="match status" value="1"/>
</dbReference>
<dbReference type="InterPro" id="IPR027417">
    <property type="entry name" value="P-loop_NTPase"/>
</dbReference>
<sequence>MWNYFVESGKRSPIAGAQVGTCVDTLKLKVVTDLIEGEWSITLGSHSTHLNEEKEIFFEFSKPNVLTIPLGQLENRINVFKVFIRKGEVSHECWIALTPVKEYPKVCIVVGSPRSGTTVVGNMIQQAYEVKAHGEAHLAELFSNLIEQSNEFLSNSPAALNKGTLVWEVPAVLLKAQLLKQLRDLYITYYGTSAIVDKTPGIPMLQALPLLLLAFPNAKVVYCQRRGIENVASRIRKFPKVKFEGHCRQWAQAVKVWLRTKKAISAMLTREDWFIEVEQFNLATSPKSVTQTIGEFLGTNTASINRMFDYQAKKSPQVTGGKPSDITSIERLDWEEEQKAFFISHCGGLMSDLGYSFDESYFKKEAH</sequence>
<evidence type="ECO:0008006" key="3">
    <source>
        <dbReference type="Google" id="ProtNLM"/>
    </source>
</evidence>
<name>A0AAC8XM43_9ALTE</name>
<dbReference type="Proteomes" id="UP000061468">
    <property type="component" value="Chromosome"/>
</dbReference>
<dbReference type="SUPFAM" id="SSF52540">
    <property type="entry name" value="P-loop containing nucleoside triphosphate hydrolases"/>
    <property type="match status" value="1"/>
</dbReference>
<proteinExistence type="predicted"/>
<dbReference type="EMBL" id="CP013928">
    <property type="protein sequence ID" value="AMJ79935.1"/>
    <property type="molecule type" value="Genomic_DNA"/>
</dbReference>
<reference evidence="1 2" key="1">
    <citation type="submission" date="2015-12" db="EMBL/GenBank/DDBJ databases">
        <title>Intraspecies pangenome expansion in the marine bacterium Alteromonas.</title>
        <authorList>
            <person name="Lopez-Perez M."/>
            <person name="Rodriguez-Valera F."/>
        </authorList>
    </citation>
    <scope>NUCLEOTIDE SEQUENCE [LARGE SCALE GENOMIC DNA]</scope>
    <source>
        <strain evidence="1 2">UM8</strain>
    </source>
</reference>
<dbReference type="Gene3D" id="3.40.50.300">
    <property type="entry name" value="P-loop containing nucleotide triphosphate hydrolases"/>
    <property type="match status" value="1"/>
</dbReference>
<dbReference type="AlphaFoldDB" id="A0AAC8XM43"/>
<protein>
    <recommendedName>
        <fullName evidence="3">Sulfotransferase family protein</fullName>
    </recommendedName>
</protein>
<gene>
    <name evidence="1" type="ORF">AV942_17415</name>
</gene>